<dbReference type="InterPro" id="IPR012454">
    <property type="entry name" value="DUF1659"/>
</dbReference>
<sequence>MAVTAIRYASTLGIEVSLGFDEETNKERKKIKTISKISTVATDEQLHNIGMAIADVLKYELIGFHRTNKNELAG</sequence>
<organism evidence="2 3">
    <name type="scientific">Clostridium malenominatum</name>
    <dbReference type="NCBI Taxonomy" id="1539"/>
    <lineage>
        <taxon>Bacteria</taxon>
        <taxon>Bacillati</taxon>
        <taxon>Bacillota</taxon>
        <taxon>Clostridia</taxon>
        <taxon>Eubacteriales</taxon>
        <taxon>Clostridiaceae</taxon>
        <taxon>Clostridium</taxon>
    </lineage>
</organism>
<keyword evidence="3" id="KW-1185">Reference proteome</keyword>
<dbReference type="Pfam" id="PF07872">
    <property type="entry name" value="DUF1659"/>
    <property type="match status" value="1"/>
</dbReference>
<comment type="caution">
    <text evidence="2">The sequence shown here is derived from an EMBL/GenBank/DDBJ whole genome shotgun (WGS) entry which is preliminary data.</text>
</comment>
<proteinExistence type="predicted"/>
<accession>A0ABN1IRP1</accession>
<evidence type="ECO:0000313" key="3">
    <source>
        <dbReference type="Proteomes" id="UP001500339"/>
    </source>
</evidence>
<dbReference type="EMBL" id="BAAACF010000001">
    <property type="protein sequence ID" value="GAA0719942.1"/>
    <property type="molecule type" value="Genomic_DNA"/>
</dbReference>
<dbReference type="Proteomes" id="UP001500339">
    <property type="component" value="Unassembled WGS sequence"/>
</dbReference>
<gene>
    <name evidence="2" type="ORF">GCM10008905_08590</name>
</gene>
<reference evidence="2 3" key="1">
    <citation type="journal article" date="2019" name="Int. J. Syst. Evol. Microbiol.">
        <title>The Global Catalogue of Microorganisms (GCM) 10K type strain sequencing project: providing services to taxonomists for standard genome sequencing and annotation.</title>
        <authorList>
            <consortium name="The Broad Institute Genomics Platform"/>
            <consortium name="The Broad Institute Genome Sequencing Center for Infectious Disease"/>
            <person name="Wu L."/>
            <person name="Ma J."/>
        </authorList>
    </citation>
    <scope>NUCLEOTIDE SEQUENCE [LARGE SCALE GENOMIC DNA]</scope>
    <source>
        <strain evidence="2 3">JCM 1405</strain>
    </source>
</reference>
<name>A0ABN1IRP1_9CLOT</name>
<dbReference type="RefSeq" id="WP_343767043.1">
    <property type="nucleotide sequence ID" value="NZ_BAAACF010000001.1"/>
</dbReference>
<evidence type="ECO:0000259" key="1">
    <source>
        <dbReference type="Pfam" id="PF07872"/>
    </source>
</evidence>
<evidence type="ECO:0000313" key="2">
    <source>
        <dbReference type="EMBL" id="GAA0719942.1"/>
    </source>
</evidence>
<protein>
    <recommendedName>
        <fullName evidence="1">DUF1659 domain-containing protein</fullName>
    </recommendedName>
</protein>
<feature type="domain" description="DUF1659" evidence="1">
    <location>
        <begin position="2"/>
        <end position="73"/>
    </location>
</feature>